<protein>
    <submittedName>
        <fullName evidence="2">DUF333 domain-containing protein</fullName>
    </submittedName>
</protein>
<dbReference type="Pfam" id="PF03891">
    <property type="entry name" value="DUF333"/>
    <property type="match status" value="1"/>
</dbReference>
<dbReference type="AlphaFoldDB" id="A0AAU8MQB0"/>
<dbReference type="PANTHER" id="PTHR38008:SF2">
    <property type="entry name" value="HEMOLYSIN"/>
    <property type="match status" value="1"/>
</dbReference>
<gene>
    <name evidence="2" type="ORF">ABU614_15810</name>
</gene>
<evidence type="ECO:0000313" key="2">
    <source>
        <dbReference type="EMBL" id="XCO73846.1"/>
    </source>
</evidence>
<feature type="chain" id="PRO_5043750785" evidence="1">
    <location>
        <begin position="23"/>
        <end position="90"/>
    </location>
</feature>
<reference evidence="2" key="1">
    <citation type="submission" date="2024-06" db="EMBL/GenBank/DDBJ databases">
        <authorList>
            <person name="Li S."/>
        </authorList>
    </citation>
    <scope>NUCLEOTIDE SEQUENCE</scope>
    <source>
        <strain evidence="2">SR10</strain>
    </source>
</reference>
<dbReference type="InterPro" id="IPR005590">
    <property type="entry name" value="DUF333"/>
</dbReference>
<dbReference type="RefSeq" id="WP_363796743.1">
    <property type="nucleotide sequence ID" value="NZ_CP159925.1"/>
</dbReference>
<accession>A0AAU8MQB0</accession>
<proteinExistence type="predicted"/>
<feature type="signal peptide" evidence="1">
    <location>
        <begin position="1"/>
        <end position="22"/>
    </location>
</feature>
<keyword evidence="1" id="KW-0732">Signal</keyword>
<dbReference type="PANTHER" id="PTHR38008">
    <property type="entry name" value="HEMOLYSIN-RELATED"/>
    <property type="match status" value="1"/>
</dbReference>
<dbReference type="EMBL" id="CP159925">
    <property type="protein sequence ID" value="XCO73846.1"/>
    <property type="molecule type" value="Genomic_DNA"/>
</dbReference>
<dbReference type="PROSITE" id="PS51257">
    <property type="entry name" value="PROKAR_LIPOPROTEIN"/>
    <property type="match status" value="1"/>
</dbReference>
<evidence type="ECO:0000256" key="1">
    <source>
        <dbReference type="SAM" id="SignalP"/>
    </source>
</evidence>
<sequence>MTAASFRLFALSLLCLGAAACATHEAKPAAGQAKIGMANPASVHCTEQGGKLEIRTGKDGGQYGVCTLPDGRVCEEWALFRDKKCELPAE</sequence>
<organism evidence="2">
    <name type="scientific">Lysobacter firmicutimachus</name>
    <dbReference type="NCBI Taxonomy" id="1792846"/>
    <lineage>
        <taxon>Bacteria</taxon>
        <taxon>Pseudomonadati</taxon>
        <taxon>Pseudomonadota</taxon>
        <taxon>Gammaproteobacteria</taxon>
        <taxon>Lysobacterales</taxon>
        <taxon>Lysobacteraceae</taxon>
        <taxon>Lysobacter</taxon>
    </lineage>
</organism>
<name>A0AAU8MQB0_9GAMM</name>